<protein>
    <submittedName>
        <fullName evidence="2">Uncharacterized protein</fullName>
    </submittedName>
</protein>
<dbReference type="InterPro" id="IPR009646">
    <property type="entry name" value="Root_cap"/>
</dbReference>
<sequence>MLQIGYPTAVAMGQCATILGSWGETARCSTSMEPRERTSLWCPTTSSRSTCTSSARGRRGGPATLPGCKPWPSCSSPTPWSSARWDGKEVTVPTEGEAEWRVRAAGGGGGGGGEGGGREVVVERTGETNSVVETDVKVVPITEGEDRAHGYRLPPGDAFANLETQFGFGSLTERVEGILGQTYRPDYVSPAKKGVPMPMTGGEDWYRVASFLSTRCTYCRFHPGAHRVVDESDAVDVAQY</sequence>
<feature type="compositionally biased region" description="Low complexity" evidence="1">
    <location>
        <begin position="44"/>
        <end position="55"/>
    </location>
</feature>
<dbReference type="EMBL" id="PYDT01000005">
    <property type="protein sequence ID" value="THU60415.1"/>
    <property type="molecule type" value="Genomic_DNA"/>
</dbReference>
<evidence type="ECO:0000256" key="1">
    <source>
        <dbReference type="SAM" id="MobiDB-lite"/>
    </source>
</evidence>
<dbReference type="Proteomes" id="UP000317650">
    <property type="component" value="Chromosome 7"/>
</dbReference>
<keyword evidence="3" id="KW-1185">Reference proteome</keyword>
<dbReference type="AlphaFoldDB" id="A0A4S8JFE9"/>
<reference evidence="2 3" key="1">
    <citation type="journal article" date="2019" name="Nat. Plants">
        <title>Genome sequencing of Musa balbisiana reveals subgenome evolution and function divergence in polyploid bananas.</title>
        <authorList>
            <person name="Yao X."/>
        </authorList>
    </citation>
    <scope>NUCLEOTIDE SEQUENCE [LARGE SCALE GENOMIC DNA]</scope>
    <source>
        <strain evidence="3">cv. DH-PKW</strain>
        <tissue evidence="2">Leaves</tissue>
    </source>
</reference>
<evidence type="ECO:0000313" key="3">
    <source>
        <dbReference type="Proteomes" id="UP000317650"/>
    </source>
</evidence>
<dbReference type="Pfam" id="PF06830">
    <property type="entry name" value="Root_cap"/>
    <property type="match status" value="1"/>
</dbReference>
<name>A0A4S8JFE9_MUSBA</name>
<organism evidence="2 3">
    <name type="scientific">Musa balbisiana</name>
    <name type="common">Banana</name>
    <dbReference type="NCBI Taxonomy" id="52838"/>
    <lineage>
        <taxon>Eukaryota</taxon>
        <taxon>Viridiplantae</taxon>
        <taxon>Streptophyta</taxon>
        <taxon>Embryophyta</taxon>
        <taxon>Tracheophyta</taxon>
        <taxon>Spermatophyta</taxon>
        <taxon>Magnoliopsida</taxon>
        <taxon>Liliopsida</taxon>
        <taxon>Zingiberales</taxon>
        <taxon>Musaceae</taxon>
        <taxon>Musa</taxon>
    </lineage>
</organism>
<evidence type="ECO:0000313" key="2">
    <source>
        <dbReference type="EMBL" id="THU60415.1"/>
    </source>
</evidence>
<dbReference type="PANTHER" id="PTHR31656">
    <property type="entry name" value="ROOT CAP DOMAIN-CONTAINING PROTEIN"/>
    <property type="match status" value="1"/>
</dbReference>
<proteinExistence type="predicted"/>
<dbReference type="STRING" id="52838.A0A4S8JFE9"/>
<gene>
    <name evidence="2" type="ORF">C4D60_Mb07t12460</name>
</gene>
<comment type="caution">
    <text evidence="2">The sequence shown here is derived from an EMBL/GenBank/DDBJ whole genome shotgun (WGS) entry which is preliminary data.</text>
</comment>
<accession>A0A4S8JFE9</accession>
<feature type="region of interest" description="Disordered" evidence="1">
    <location>
        <begin position="39"/>
        <end position="70"/>
    </location>
</feature>